<dbReference type="GO" id="GO:0005737">
    <property type="term" value="C:cytoplasm"/>
    <property type="evidence" value="ECO:0007669"/>
    <property type="project" value="UniProtKB-SubCell"/>
</dbReference>
<evidence type="ECO:0000256" key="4">
    <source>
        <dbReference type="ARBA" id="ARBA00011946"/>
    </source>
</evidence>
<organism evidence="18">
    <name type="scientific">uncultured Spirochaetaceae bacterium</name>
    <dbReference type="NCBI Taxonomy" id="201186"/>
    <lineage>
        <taxon>Bacteria</taxon>
        <taxon>Pseudomonadati</taxon>
        <taxon>Spirochaetota</taxon>
        <taxon>Spirochaetia</taxon>
        <taxon>Spirochaetales</taxon>
        <taxon>Spirochaetaceae</taxon>
        <taxon>environmental samples</taxon>
    </lineage>
</organism>
<dbReference type="EC" id="2.4.2.17" evidence="4 15"/>
<dbReference type="EMBL" id="MN577574">
    <property type="protein sequence ID" value="QGT51380.1"/>
    <property type="molecule type" value="Genomic_DNA"/>
</dbReference>
<dbReference type="GO" id="GO:0005524">
    <property type="term" value="F:ATP binding"/>
    <property type="evidence" value="ECO:0007669"/>
    <property type="project" value="UniProtKB-KW"/>
</dbReference>
<feature type="domain" description="Histidine biosynthesis HisG C-terminal" evidence="17">
    <location>
        <begin position="222"/>
        <end position="294"/>
    </location>
</feature>
<evidence type="ECO:0000256" key="12">
    <source>
        <dbReference type="ARBA" id="ARBA00022842"/>
    </source>
</evidence>
<evidence type="ECO:0000259" key="16">
    <source>
        <dbReference type="Pfam" id="PF01634"/>
    </source>
</evidence>
<evidence type="ECO:0000256" key="15">
    <source>
        <dbReference type="NCBIfam" id="TIGR00070"/>
    </source>
</evidence>
<evidence type="ECO:0000256" key="6">
    <source>
        <dbReference type="ARBA" id="ARBA00022605"/>
    </source>
</evidence>
<dbReference type="AlphaFoldDB" id="A0A650ENN7"/>
<dbReference type="SUPFAM" id="SSF53850">
    <property type="entry name" value="Periplasmic binding protein-like II"/>
    <property type="match status" value="1"/>
</dbReference>
<dbReference type="NCBIfam" id="TIGR03455">
    <property type="entry name" value="HisG_C-term"/>
    <property type="match status" value="1"/>
</dbReference>
<sequence length="297" mass="32784">MEKLNILLAKGRIYESVYELLSDVGISIHLPERTYFPVTNQADLAFQVVKPQIVGALLASGKADVGFSGKDWVYENGVQGKVTEIMDLGFDGVKIVAAVPDTVDFAKLISSSSEKNSAPITIATEYQSLSKKWIREKKINGTVFRTWGTSEGFVQDNGASLAQILVDNTSTGSSLRANNLKIVDTLMESSTRMYASKEAMKDEAKKKKILELKMLFEAVLNARGRVMLEMNVLEKNFENLVKGLPSMKSPTISPLFGERGYAVKIAVKKSEVPQLLPRLKSLGATDIVEYELRKVIQ</sequence>
<evidence type="ECO:0000256" key="10">
    <source>
        <dbReference type="ARBA" id="ARBA00022741"/>
    </source>
</evidence>
<dbReference type="GO" id="GO:0003879">
    <property type="term" value="F:ATP phosphoribosyltransferase activity"/>
    <property type="evidence" value="ECO:0007669"/>
    <property type="project" value="UniProtKB-UniRule"/>
</dbReference>
<keyword evidence="10" id="KW-0547">Nucleotide-binding</keyword>
<keyword evidence="12" id="KW-0460">Magnesium</keyword>
<evidence type="ECO:0000256" key="5">
    <source>
        <dbReference type="ARBA" id="ARBA00022490"/>
    </source>
</evidence>
<evidence type="ECO:0000256" key="2">
    <source>
        <dbReference type="ARBA" id="ARBA00004496"/>
    </source>
</evidence>
<comment type="catalytic activity">
    <reaction evidence="1">
        <text>1-(5-phospho-beta-D-ribosyl)-ATP + diphosphate = 5-phospho-alpha-D-ribose 1-diphosphate + ATP</text>
        <dbReference type="Rhea" id="RHEA:18473"/>
        <dbReference type="ChEBI" id="CHEBI:30616"/>
        <dbReference type="ChEBI" id="CHEBI:33019"/>
        <dbReference type="ChEBI" id="CHEBI:58017"/>
        <dbReference type="ChEBI" id="CHEBI:73183"/>
        <dbReference type="EC" id="2.4.2.17"/>
    </reaction>
</comment>
<dbReference type="Gene3D" id="3.40.190.10">
    <property type="entry name" value="Periplasmic binding protein-like II"/>
    <property type="match status" value="2"/>
</dbReference>
<dbReference type="InterPro" id="IPR011322">
    <property type="entry name" value="N-reg_PII-like_a/b"/>
</dbReference>
<dbReference type="InterPro" id="IPR015867">
    <property type="entry name" value="N-reg_PII/ATP_PRibTrfase_C"/>
</dbReference>
<keyword evidence="8 18" id="KW-0808">Transferase</keyword>
<dbReference type="SUPFAM" id="SSF54913">
    <property type="entry name" value="GlnB-like"/>
    <property type="match status" value="1"/>
</dbReference>
<keyword evidence="6" id="KW-0028">Amino-acid biosynthesis</keyword>
<dbReference type="Gene3D" id="3.30.70.120">
    <property type="match status" value="1"/>
</dbReference>
<dbReference type="UniPathway" id="UPA00031">
    <property type="reaction ID" value="UER00006"/>
</dbReference>
<dbReference type="GO" id="GO:0000105">
    <property type="term" value="P:L-histidine biosynthetic process"/>
    <property type="evidence" value="ECO:0007669"/>
    <property type="project" value="UniProtKB-UniRule"/>
</dbReference>
<dbReference type="NCBIfam" id="TIGR00070">
    <property type="entry name" value="hisG"/>
    <property type="match status" value="1"/>
</dbReference>
<evidence type="ECO:0000256" key="8">
    <source>
        <dbReference type="ARBA" id="ARBA00022679"/>
    </source>
</evidence>
<evidence type="ECO:0000259" key="17">
    <source>
        <dbReference type="Pfam" id="PF08029"/>
    </source>
</evidence>
<keyword evidence="11" id="KW-0067">ATP-binding</keyword>
<accession>A0A650ENN7</accession>
<protein>
    <recommendedName>
        <fullName evidence="4 15">ATP phosphoribosyltransferase</fullName>
        <ecNumber evidence="4 15">2.4.2.17</ecNumber>
    </recommendedName>
</protein>
<name>A0A650ENN7_9SPIO</name>
<dbReference type="Pfam" id="PF08029">
    <property type="entry name" value="HisG_C"/>
    <property type="match status" value="1"/>
</dbReference>
<comment type="function">
    <text evidence="14">Catalyzes the condensation of ATP and 5-phosphoribose 1-diphosphate to form N'-(5'-phosphoribosyl)-ATP (PR-ATP). Has a crucial role in the pathway because the rate of histidine biosynthesis seems to be controlled primarily by regulation of HisG enzymatic activity.</text>
</comment>
<keyword evidence="5" id="KW-0963">Cytoplasm</keyword>
<gene>
    <name evidence="18" type="primary">hisG</name>
    <name evidence="18" type="ORF">Unknown280_0720</name>
</gene>
<dbReference type="InterPro" id="IPR013820">
    <property type="entry name" value="ATP_PRibTrfase_cat"/>
</dbReference>
<reference evidence="18" key="1">
    <citation type="journal article" date="2020" name="J. ISSAAS">
        <title>Lactobacilli and other gastrointestinal microbiota of Peromyscus leucopus, reservoir host for agents of Lyme disease and other zoonoses in North America.</title>
        <authorList>
            <person name="Milovic A."/>
            <person name="Bassam K."/>
            <person name="Shao H."/>
            <person name="Chatzistamou I."/>
            <person name="Tufts D.M."/>
            <person name="Diuk-Wasser M."/>
            <person name="Barbour A.G."/>
        </authorList>
    </citation>
    <scope>NUCLEOTIDE SEQUENCE</scope>
    <source>
        <strain evidence="18">LL50</strain>
    </source>
</reference>
<dbReference type="InterPro" id="IPR001348">
    <property type="entry name" value="ATP_PRibTrfase_HisG"/>
</dbReference>
<dbReference type="Pfam" id="PF01634">
    <property type="entry name" value="HisG"/>
    <property type="match status" value="1"/>
</dbReference>
<proteinExistence type="predicted"/>
<feature type="domain" description="ATP phosphoribosyltransferase catalytic" evidence="16">
    <location>
        <begin position="51"/>
        <end position="211"/>
    </location>
</feature>
<comment type="pathway">
    <text evidence="3">Amino-acid biosynthesis; L-histidine biosynthesis; L-histidine from 5-phospho-alpha-D-ribose 1-diphosphate: step 1/9.</text>
</comment>
<evidence type="ECO:0000256" key="7">
    <source>
        <dbReference type="ARBA" id="ARBA00022676"/>
    </source>
</evidence>
<keyword evidence="13" id="KW-0368">Histidine biosynthesis</keyword>
<comment type="subcellular location">
    <subcellularLocation>
        <location evidence="2">Cytoplasm</location>
    </subcellularLocation>
</comment>
<evidence type="ECO:0000256" key="11">
    <source>
        <dbReference type="ARBA" id="ARBA00022840"/>
    </source>
</evidence>
<keyword evidence="7 18" id="KW-0328">Glycosyltransferase</keyword>
<evidence type="ECO:0000313" key="18">
    <source>
        <dbReference type="EMBL" id="QGT51380.1"/>
    </source>
</evidence>
<dbReference type="PANTHER" id="PTHR21403">
    <property type="entry name" value="ATP PHOSPHORIBOSYLTRANSFERASE ATP-PRTASE"/>
    <property type="match status" value="1"/>
</dbReference>
<evidence type="ECO:0000256" key="14">
    <source>
        <dbReference type="ARBA" id="ARBA00024861"/>
    </source>
</evidence>
<evidence type="ECO:0000256" key="1">
    <source>
        <dbReference type="ARBA" id="ARBA00000915"/>
    </source>
</evidence>
<dbReference type="InterPro" id="IPR013115">
    <property type="entry name" value="HisG_C"/>
</dbReference>
<evidence type="ECO:0000256" key="3">
    <source>
        <dbReference type="ARBA" id="ARBA00004667"/>
    </source>
</evidence>
<keyword evidence="9" id="KW-0479">Metal-binding</keyword>
<dbReference type="GO" id="GO:0000287">
    <property type="term" value="F:magnesium ion binding"/>
    <property type="evidence" value="ECO:0007669"/>
    <property type="project" value="InterPro"/>
</dbReference>
<dbReference type="PANTHER" id="PTHR21403:SF10">
    <property type="entry name" value="ATP PHOSPHORIBOSYLTRANSFERASE"/>
    <property type="match status" value="1"/>
</dbReference>
<evidence type="ECO:0000256" key="9">
    <source>
        <dbReference type="ARBA" id="ARBA00022723"/>
    </source>
</evidence>
<evidence type="ECO:0000256" key="13">
    <source>
        <dbReference type="ARBA" id="ARBA00023102"/>
    </source>
</evidence>